<evidence type="ECO:0000313" key="13">
    <source>
        <dbReference type="EMBL" id="CEL04232.1"/>
    </source>
</evidence>
<dbReference type="OMA" id="YTARIDI"/>
<evidence type="ECO:0000256" key="4">
    <source>
        <dbReference type="ARBA" id="ARBA00012513"/>
    </source>
</evidence>
<evidence type="ECO:0000256" key="5">
    <source>
        <dbReference type="ARBA" id="ARBA00013948"/>
    </source>
</evidence>
<comment type="function">
    <text evidence="1">Component of the EKC/KEOPS complex that is required for the formation of a threonylcarbamoyl group on adenosine at position 37 (t(6)A37) in tRNAs that read codons beginning with adenine. The complex is probably involved in the transfer of the threonylcarbamoyl moiety of threonylcarbamoyl-AMP (TC-AMP) to the N6 group of A37. BUD32 has ATPase activity in the context of the EKC/KEOPS complex and likely plays a supporting role to the catalytic subunit KAE1. The EKC/KEOPS complex also promotes both telomere uncapping and telomere elongation. The complex is required for efficient recruitment of transcriptional coactivators.</text>
</comment>
<evidence type="ECO:0000256" key="11">
    <source>
        <dbReference type="ARBA" id="ARBA00048679"/>
    </source>
</evidence>
<dbReference type="InterPro" id="IPR011009">
    <property type="entry name" value="Kinase-like_dom_sf"/>
</dbReference>
<dbReference type="InterPro" id="IPR000719">
    <property type="entry name" value="Prot_kinase_dom"/>
</dbReference>
<name>A0A0U5G165_ASPCI</name>
<dbReference type="STRING" id="454130.A0A0U5G165"/>
<gene>
    <name evidence="13" type="ORF">ASPCAL05363</name>
</gene>
<evidence type="ECO:0000256" key="1">
    <source>
        <dbReference type="ARBA" id="ARBA00003747"/>
    </source>
</evidence>
<dbReference type="InterPro" id="IPR008266">
    <property type="entry name" value="Tyr_kinase_AS"/>
</dbReference>
<comment type="catalytic activity">
    <reaction evidence="11">
        <text>L-seryl-[protein] + ATP = O-phospho-L-seryl-[protein] + ADP + H(+)</text>
        <dbReference type="Rhea" id="RHEA:17989"/>
        <dbReference type="Rhea" id="RHEA-COMP:9863"/>
        <dbReference type="Rhea" id="RHEA-COMP:11604"/>
        <dbReference type="ChEBI" id="CHEBI:15378"/>
        <dbReference type="ChEBI" id="CHEBI:29999"/>
        <dbReference type="ChEBI" id="CHEBI:30616"/>
        <dbReference type="ChEBI" id="CHEBI:83421"/>
        <dbReference type="ChEBI" id="CHEBI:456216"/>
        <dbReference type="EC" id="2.7.11.1"/>
    </reaction>
</comment>
<feature type="domain" description="Protein kinase" evidence="12">
    <location>
        <begin position="1"/>
        <end position="148"/>
    </location>
</feature>
<protein>
    <recommendedName>
        <fullName evidence="6">EKC/KEOPS complex subunit BUD32</fullName>
        <ecNumber evidence="4">2.7.11.1</ecNumber>
    </recommendedName>
    <alternativeName>
        <fullName evidence="8 9">Atypical Serine/threonine protein kinase BUD32</fullName>
    </alternativeName>
    <alternativeName>
        <fullName evidence="5">EKC/KEOPS complex subunit bud32</fullName>
    </alternativeName>
</protein>
<dbReference type="PROSITE" id="PS50011">
    <property type="entry name" value="PROTEIN_KINASE_DOM"/>
    <property type="match status" value="1"/>
</dbReference>
<evidence type="ECO:0000256" key="3">
    <source>
        <dbReference type="ARBA" id="ARBA00011534"/>
    </source>
</evidence>
<comment type="catalytic activity">
    <reaction evidence="10">
        <text>L-threonyl-[protein] + ATP = O-phospho-L-threonyl-[protein] + ADP + H(+)</text>
        <dbReference type="Rhea" id="RHEA:46608"/>
        <dbReference type="Rhea" id="RHEA-COMP:11060"/>
        <dbReference type="Rhea" id="RHEA-COMP:11605"/>
        <dbReference type="ChEBI" id="CHEBI:15378"/>
        <dbReference type="ChEBI" id="CHEBI:30013"/>
        <dbReference type="ChEBI" id="CHEBI:30616"/>
        <dbReference type="ChEBI" id="CHEBI:61977"/>
        <dbReference type="ChEBI" id="CHEBI:456216"/>
        <dbReference type="EC" id="2.7.11.1"/>
    </reaction>
</comment>
<comment type="subunit">
    <text evidence="3">Component of the EKC/KEOPS complex composed of at least BUD32, CGI121, GON7, KAE1 and PCC1; the whole complex dimerizes.</text>
</comment>
<evidence type="ECO:0000256" key="9">
    <source>
        <dbReference type="ARBA" id="ARBA00033194"/>
    </source>
</evidence>
<evidence type="ECO:0000256" key="10">
    <source>
        <dbReference type="ARBA" id="ARBA00047899"/>
    </source>
</evidence>
<accession>A0A0U5G165</accession>
<evidence type="ECO:0000313" key="14">
    <source>
        <dbReference type="Proteomes" id="UP000054771"/>
    </source>
</evidence>
<dbReference type="GO" id="GO:0000781">
    <property type="term" value="C:chromosome, telomeric region"/>
    <property type="evidence" value="ECO:0007669"/>
    <property type="project" value="UniProtKB-SubCell"/>
</dbReference>
<dbReference type="OrthoDB" id="1668230at2759"/>
<dbReference type="PROSITE" id="PS00109">
    <property type="entry name" value="PROTEIN_KINASE_TYR"/>
    <property type="match status" value="1"/>
</dbReference>
<comment type="subcellular location">
    <subcellularLocation>
        <location evidence="2">Chromosome</location>
        <location evidence="2">Telomere</location>
    </subcellularLocation>
</comment>
<dbReference type="Proteomes" id="UP000054771">
    <property type="component" value="Unassembled WGS sequence"/>
</dbReference>
<dbReference type="SUPFAM" id="SSF56112">
    <property type="entry name" value="Protein kinase-like (PK-like)"/>
    <property type="match status" value="1"/>
</dbReference>
<dbReference type="GO" id="GO:0005524">
    <property type="term" value="F:ATP binding"/>
    <property type="evidence" value="ECO:0007669"/>
    <property type="project" value="InterPro"/>
</dbReference>
<dbReference type="AlphaFoldDB" id="A0A0U5G165"/>
<evidence type="ECO:0000256" key="6">
    <source>
        <dbReference type="ARBA" id="ARBA00019973"/>
    </source>
</evidence>
<dbReference type="EMBL" id="CDMC01000004">
    <property type="protein sequence ID" value="CEL04232.1"/>
    <property type="molecule type" value="Genomic_DNA"/>
</dbReference>
<dbReference type="Gene3D" id="1.10.510.10">
    <property type="entry name" value="Transferase(Phosphotransferase) domain 1"/>
    <property type="match status" value="1"/>
</dbReference>
<evidence type="ECO:0000256" key="2">
    <source>
        <dbReference type="ARBA" id="ARBA00004574"/>
    </source>
</evidence>
<keyword evidence="7" id="KW-0779">Telomere</keyword>
<keyword evidence="7" id="KW-0158">Chromosome</keyword>
<evidence type="ECO:0000256" key="7">
    <source>
        <dbReference type="ARBA" id="ARBA00022895"/>
    </source>
</evidence>
<evidence type="ECO:0000259" key="12">
    <source>
        <dbReference type="PROSITE" id="PS50011"/>
    </source>
</evidence>
<reference evidence="14" key="1">
    <citation type="journal article" date="2016" name="Genome Announc.">
        <title>Draft genome sequences of fungus Aspergillus calidoustus.</title>
        <authorList>
            <person name="Horn F."/>
            <person name="Linde J."/>
            <person name="Mattern D.J."/>
            <person name="Walther G."/>
            <person name="Guthke R."/>
            <person name="Scherlach K."/>
            <person name="Martin K."/>
            <person name="Brakhage A.A."/>
            <person name="Petzke L."/>
            <person name="Valiante V."/>
        </authorList>
    </citation>
    <scope>NUCLEOTIDE SEQUENCE [LARGE SCALE GENOMIC DNA]</scope>
    <source>
        <strain evidence="14">SF006504</strain>
    </source>
</reference>
<dbReference type="GO" id="GO:0004674">
    <property type="term" value="F:protein serine/threonine kinase activity"/>
    <property type="evidence" value="ECO:0007669"/>
    <property type="project" value="UniProtKB-EC"/>
</dbReference>
<sequence length="148" mass="16641">MARALSFLHDRRVLHADITNRNFLLDSDLSLIMCDFSEATLLPLDSDMEAVDDNGYTTHIDIGFLGAVMYEVVTGTKFKIDLFKDNSPADGRAYWPARKFLPCTRDVWLGEIIKGCWTGEIPCAHKLLQALDLISLEHEPRGELALDS</sequence>
<keyword evidence="14" id="KW-1185">Reference proteome</keyword>
<proteinExistence type="predicted"/>
<dbReference type="EC" id="2.7.11.1" evidence="4"/>
<organism evidence="13 14">
    <name type="scientific">Aspergillus calidoustus</name>
    <dbReference type="NCBI Taxonomy" id="454130"/>
    <lineage>
        <taxon>Eukaryota</taxon>
        <taxon>Fungi</taxon>
        <taxon>Dikarya</taxon>
        <taxon>Ascomycota</taxon>
        <taxon>Pezizomycotina</taxon>
        <taxon>Eurotiomycetes</taxon>
        <taxon>Eurotiomycetidae</taxon>
        <taxon>Eurotiales</taxon>
        <taxon>Aspergillaceae</taxon>
        <taxon>Aspergillus</taxon>
        <taxon>Aspergillus subgen. Nidulantes</taxon>
    </lineage>
</organism>
<evidence type="ECO:0000256" key="8">
    <source>
        <dbReference type="ARBA" id="ARBA00030980"/>
    </source>
</evidence>